<evidence type="ECO:0000259" key="1">
    <source>
        <dbReference type="Pfam" id="PF04233"/>
    </source>
</evidence>
<evidence type="ECO:0000313" key="3">
    <source>
        <dbReference type="Proteomes" id="UP000001374"/>
    </source>
</evidence>
<dbReference type="HOGENOM" id="CLU_017434_6_0_9"/>
<sequence length="602" mass="70115">MKRMKRMRSKDYWKKRSEVVAGRQFKKTDNYILSLHLDYMEALSSIQKDIEVFYARFSQNNEISLQEARRLLNSNELQEFKMDLKEFTRKAKDNKNLQWEKELNNVSYKVRVTRLQALQTQMRNQIESLYTKQQNDTANILSGIYEDTYYKNIFEVHKGLGIGINFAKLDTNTINKVITEPWHGDNYSSRIWNNKEKLIMELQTNLTQSFIRGDSIDKTSKTIAERMNVAKNRARTLVNTESANIVSKSTFNSYIGSGVVKEYEILATLDLHTSKICRSMDGKIFKISEKEIGVNAPPFHPNCRTTIIPYFADTFDIERIARDSEGEIYYVDGNMNYGQWYKENVDNNSGKKCHDIKLENNLQNTIKNVSKQLNINEFTNEMNQYYKNGNEKVLMVHENQMNELRYSEGNASYHLFGGISLERPNKMINRRNKLGNGYIGTLFHETGHGEDFKFFKDSVENIDKYMKNSLPMSSSYYYMKDATKKDKRTLAKLINNEECNDLKKYIRQNGKMNESLSDICVAITNGKLTGSGGHTTKYFKDKGKVQAETFANLTTIYTKGDKETIALLEKYFPNTNKEYFNLVEDIIKENYDNLLKKLTITK</sequence>
<organism evidence="2 3">
    <name type="scientific">Clostridium botulinum (strain Kyoto / Type A2)</name>
    <dbReference type="NCBI Taxonomy" id="536232"/>
    <lineage>
        <taxon>Bacteria</taxon>
        <taxon>Bacillati</taxon>
        <taxon>Bacillota</taxon>
        <taxon>Clostridia</taxon>
        <taxon>Eubacteriales</taxon>
        <taxon>Clostridiaceae</taxon>
        <taxon>Clostridium</taxon>
    </lineage>
</organism>
<feature type="domain" description="Phage head morphogenesis" evidence="1">
    <location>
        <begin position="202"/>
        <end position="308"/>
    </location>
</feature>
<dbReference type="KEGG" id="cby:CLM_2661"/>
<dbReference type="InterPro" id="IPR006528">
    <property type="entry name" value="Phage_head_morphogenesis_dom"/>
</dbReference>
<reference evidence="2 3" key="1">
    <citation type="submission" date="2008-10" db="EMBL/GenBank/DDBJ databases">
        <title>Genome sequence of Clostridium botulinum A2 Kyoto.</title>
        <authorList>
            <person name="Shrivastava S."/>
            <person name="Brinkac L.M."/>
            <person name="Brown J.L."/>
            <person name="Bruce D."/>
            <person name="Detter C.C."/>
            <person name="Johnson E.A."/>
            <person name="Munk C.A."/>
            <person name="Smith L.A."/>
            <person name="Smith T.J."/>
            <person name="Sutton G."/>
            <person name="Brettin T.S."/>
        </authorList>
    </citation>
    <scope>NUCLEOTIDE SEQUENCE [LARGE SCALE GENOMIC DNA]</scope>
    <source>
        <strain evidence="3">Kyoto / Type A2</strain>
    </source>
</reference>
<evidence type="ECO:0000313" key="2">
    <source>
        <dbReference type="EMBL" id="ACO87000.1"/>
    </source>
</evidence>
<name>C1FS09_CLOBJ</name>
<dbReference type="Pfam" id="PF04233">
    <property type="entry name" value="Phage_Mu_F"/>
    <property type="match status" value="1"/>
</dbReference>
<dbReference type="EMBL" id="CP001581">
    <property type="protein sequence ID" value="ACO87000.1"/>
    <property type="molecule type" value="Genomic_DNA"/>
</dbReference>
<accession>C1FS09</accession>
<dbReference type="Proteomes" id="UP000001374">
    <property type="component" value="Chromosome"/>
</dbReference>
<proteinExistence type="predicted"/>
<dbReference type="AlphaFoldDB" id="C1FS09"/>
<protein>
    <submittedName>
        <fullName evidence="2">Prophage head protein</fullName>
    </submittedName>
</protein>
<dbReference type="NCBIfam" id="TIGR01641">
    <property type="entry name" value="phageSPP1_gp7"/>
    <property type="match status" value="1"/>
</dbReference>
<gene>
    <name evidence="2" type="ordered locus">CLM_2661</name>
</gene>
<dbReference type="eggNOG" id="COG2369">
    <property type="taxonomic scope" value="Bacteria"/>
</dbReference>